<proteinExistence type="predicted"/>
<dbReference type="RefSeq" id="WP_130432011.1">
    <property type="nucleotide sequence ID" value="NZ_SGXF01000001.1"/>
</dbReference>
<evidence type="ECO:0008006" key="3">
    <source>
        <dbReference type="Google" id="ProtNLM"/>
    </source>
</evidence>
<dbReference type="EMBL" id="SGXF01000001">
    <property type="protein sequence ID" value="RZT02005.1"/>
    <property type="molecule type" value="Genomic_DNA"/>
</dbReference>
<dbReference type="AlphaFoldDB" id="A0A4Q7PNG2"/>
<accession>A0A4Q7PNG2</accession>
<evidence type="ECO:0000313" key="2">
    <source>
        <dbReference type="Proteomes" id="UP000292927"/>
    </source>
</evidence>
<organism evidence="1 2">
    <name type="scientific">Cuneatibacter caecimuris</name>
    <dbReference type="NCBI Taxonomy" id="1796618"/>
    <lineage>
        <taxon>Bacteria</taxon>
        <taxon>Bacillati</taxon>
        <taxon>Bacillota</taxon>
        <taxon>Clostridia</taxon>
        <taxon>Lachnospirales</taxon>
        <taxon>Lachnospiraceae</taxon>
        <taxon>Cuneatibacter</taxon>
    </lineage>
</organism>
<dbReference type="Proteomes" id="UP000292927">
    <property type="component" value="Unassembled WGS sequence"/>
</dbReference>
<protein>
    <recommendedName>
        <fullName evidence="3">BclA C-terminal domain-containing protein</fullName>
    </recommendedName>
</protein>
<comment type="caution">
    <text evidence="1">The sequence shown here is derived from an EMBL/GenBank/DDBJ whole genome shotgun (WGS) entry which is preliminary data.</text>
</comment>
<evidence type="ECO:0000313" key="1">
    <source>
        <dbReference type="EMBL" id="RZT02005.1"/>
    </source>
</evidence>
<dbReference type="OrthoDB" id="1655688at2"/>
<reference evidence="1 2" key="1">
    <citation type="submission" date="2019-02" db="EMBL/GenBank/DDBJ databases">
        <title>Genomic Encyclopedia of Type Strains, Phase IV (KMG-IV): sequencing the most valuable type-strain genomes for metagenomic binning, comparative biology and taxonomic classification.</title>
        <authorList>
            <person name="Goeker M."/>
        </authorList>
    </citation>
    <scope>NUCLEOTIDE SEQUENCE [LARGE SCALE GENOMIC DNA]</scope>
    <source>
        <strain evidence="1 2">DSM 29486</strain>
    </source>
</reference>
<sequence length="109" mass="11573">MGTGIADPTGNITLSDPARIALEPGIYAISYQVSALLAASGFMQVSPYYNGSPHLEYGIYFMTGSGRTSAAGSVSFLIEVPARTVFTLTFNSPVRATEGTLTMVIFKLR</sequence>
<keyword evidence="2" id="KW-1185">Reference proteome</keyword>
<gene>
    <name evidence="1" type="ORF">EV209_0105</name>
</gene>
<name>A0A4Q7PNG2_9FIRM</name>